<dbReference type="EMBL" id="MCFI01000008">
    <property type="protein sequence ID" value="ORY83042.1"/>
    <property type="molecule type" value="Genomic_DNA"/>
</dbReference>
<name>A0A1Y2FGJ0_PROLT</name>
<evidence type="ECO:0000313" key="2">
    <source>
        <dbReference type="Proteomes" id="UP000193685"/>
    </source>
</evidence>
<evidence type="ECO:0000313" key="1">
    <source>
        <dbReference type="EMBL" id="ORY83042.1"/>
    </source>
</evidence>
<dbReference type="AlphaFoldDB" id="A0A1Y2FGJ0"/>
<comment type="caution">
    <text evidence="1">The sequence shown here is derived from an EMBL/GenBank/DDBJ whole genome shotgun (WGS) entry which is preliminary data.</text>
</comment>
<dbReference type="InterPro" id="IPR009003">
    <property type="entry name" value="Peptidase_S1_PA"/>
</dbReference>
<organism evidence="1 2">
    <name type="scientific">Protomyces lactucae-debilis</name>
    <dbReference type="NCBI Taxonomy" id="2754530"/>
    <lineage>
        <taxon>Eukaryota</taxon>
        <taxon>Fungi</taxon>
        <taxon>Dikarya</taxon>
        <taxon>Ascomycota</taxon>
        <taxon>Taphrinomycotina</taxon>
        <taxon>Taphrinomycetes</taxon>
        <taxon>Taphrinales</taxon>
        <taxon>Protomycetaceae</taxon>
        <taxon>Protomyces</taxon>
    </lineage>
</organism>
<dbReference type="OrthoDB" id="5424209at2759"/>
<dbReference type="GeneID" id="63787089"/>
<dbReference type="RefSeq" id="XP_040725623.1">
    <property type="nucleotide sequence ID" value="XM_040870490.1"/>
</dbReference>
<reference evidence="1 2" key="1">
    <citation type="submission" date="2016-07" db="EMBL/GenBank/DDBJ databases">
        <title>Pervasive Adenine N6-methylation of Active Genes in Fungi.</title>
        <authorList>
            <consortium name="DOE Joint Genome Institute"/>
            <person name="Mondo S.J."/>
            <person name="Dannebaum R.O."/>
            <person name="Kuo R.C."/>
            <person name="Labutti K."/>
            <person name="Haridas S."/>
            <person name="Kuo A."/>
            <person name="Salamov A."/>
            <person name="Ahrendt S.R."/>
            <person name="Lipzen A."/>
            <person name="Sullivan W."/>
            <person name="Andreopoulos W.B."/>
            <person name="Clum A."/>
            <person name="Lindquist E."/>
            <person name="Daum C."/>
            <person name="Ramamoorthy G.K."/>
            <person name="Gryganskyi A."/>
            <person name="Culley D."/>
            <person name="Magnuson J.K."/>
            <person name="James T.Y."/>
            <person name="O'Malley M.A."/>
            <person name="Stajich J.E."/>
            <person name="Spatafora J.W."/>
            <person name="Visel A."/>
            <person name="Grigoriev I.V."/>
        </authorList>
    </citation>
    <scope>NUCLEOTIDE SEQUENCE [LARGE SCALE GENOMIC DNA]</scope>
    <source>
        <strain evidence="1 2">12-1054</strain>
    </source>
</reference>
<proteinExistence type="predicted"/>
<dbReference type="Proteomes" id="UP000193685">
    <property type="component" value="Unassembled WGS sequence"/>
</dbReference>
<keyword evidence="2" id="KW-1185">Reference proteome</keyword>
<protein>
    <submittedName>
        <fullName evidence="1">Uncharacterized protein</fullName>
    </submittedName>
</protein>
<sequence>MSSIPARTQPGAGFLSSSQRGVWQGFTRPVRAPVQCAGGGAWSRASASGTGSRPIILGPCRRGDVKTISHLSYSDEYKDAEQAIKEIVVPTIRQHFPEMDFASSLVLYEDIPTVLVGVRDPVAVRPFLQTEYGGLPVLLVSATTETRTDTLDPALIDRTAGKAIGASIASSQADFAGTLGLFVREKSTKAICALTAYHVVHTDDLVECPAKCDAEPMLAYLHASIAELEDLIARRQSYNRDTSEYEITLARSKSQLLQLTTPTTAWFGRIMAYIYHVPTQADPTHSDCALIEVVDSEQLDDRNTYKHCGIPWTVTDFLDPNNEQVKRTDLLTMVGRSSGRTYAYKNEYKFHLSMTAHTGKVMETFESWAAWNESSNLTTKGDSGAAVVKQHGMFQGDAIGIVNGGTILSIPTRVGYLPCDVTFFESITTAADLLNFEVIGYDTP</sequence>
<accession>A0A1Y2FGJ0</accession>
<dbReference type="SUPFAM" id="SSF50494">
    <property type="entry name" value="Trypsin-like serine proteases"/>
    <property type="match status" value="1"/>
</dbReference>
<gene>
    <name evidence="1" type="ORF">BCR37DRAFT_386929</name>
</gene>